<dbReference type="Gene3D" id="1.20.1690.10">
    <property type="entry name" value="V-type ATP synthase subunit C domain"/>
    <property type="match status" value="2"/>
</dbReference>
<accession>A0A369B7I8</accession>
<keyword evidence="2" id="KW-0813">Transport</keyword>
<dbReference type="InterPro" id="IPR044911">
    <property type="entry name" value="V-type_ATPase_csu/dsu_dom_3"/>
</dbReference>
<evidence type="ECO:0000313" key="4">
    <source>
        <dbReference type="EMBL" id="RCX17483.1"/>
    </source>
</evidence>
<evidence type="ECO:0000256" key="2">
    <source>
        <dbReference type="ARBA" id="ARBA00022448"/>
    </source>
</evidence>
<evidence type="ECO:0000313" key="5">
    <source>
        <dbReference type="Proteomes" id="UP000253034"/>
    </source>
</evidence>
<dbReference type="InterPro" id="IPR036079">
    <property type="entry name" value="ATPase_csu/dsu_sf"/>
</dbReference>
<dbReference type="InterPro" id="IPR035067">
    <property type="entry name" value="V-type_ATPase_csu/dsu"/>
</dbReference>
<dbReference type="GO" id="GO:0046961">
    <property type="term" value="F:proton-transporting ATPase activity, rotational mechanism"/>
    <property type="evidence" value="ECO:0007669"/>
    <property type="project" value="InterPro"/>
</dbReference>
<evidence type="ECO:0000256" key="1">
    <source>
        <dbReference type="ARBA" id="ARBA00006709"/>
    </source>
</evidence>
<dbReference type="Pfam" id="PF01992">
    <property type="entry name" value="vATP-synt_AC39"/>
    <property type="match status" value="1"/>
</dbReference>
<dbReference type="PANTHER" id="PTHR38682">
    <property type="entry name" value="V-TYPE ATP SYNTHASE SUBUNIT C"/>
    <property type="match status" value="1"/>
</dbReference>
<dbReference type="Gene3D" id="1.10.132.50">
    <property type="entry name" value="ATP synthase (C/AC39) subunit, domain 3"/>
    <property type="match status" value="1"/>
</dbReference>
<reference evidence="4 5" key="1">
    <citation type="submission" date="2018-07" db="EMBL/GenBank/DDBJ databases">
        <title>Genomic Encyclopedia of Type Strains, Phase IV (KMG-IV): sequencing the most valuable type-strain genomes for metagenomic binning, comparative biology and taxonomic classification.</title>
        <authorList>
            <person name="Goeker M."/>
        </authorList>
    </citation>
    <scope>NUCLEOTIDE SEQUENCE [LARGE SCALE GENOMIC DNA]</scope>
    <source>
        <strain evidence="4 5">DSM 27016</strain>
    </source>
</reference>
<dbReference type="RefSeq" id="WP_114297206.1">
    <property type="nucleotide sequence ID" value="NZ_QPJT01000007.1"/>
</dbReference>
<proteinExistence type="inferred from homology"/>
<dbReference type="AlphaFoldDB" id="A0A369B7I8"/>
<organism evidence="4 5">
    <name type="scientific">Anaerobacterium chartisolvens</name>
    <dbReference type="NCBI Taxonomy" id="1297424"/>
    <lineage>
        <taxon>Bacteria</taxon>
        <taxon>Bacillati</taxon>
        <taxon>Bacillota</taxon>
        <taxon>Clostridia</taxon>
        <taxon>Eubacteriales</taxon>
        <taxon>Oscillospiraceae</taxon>
        <taxon>Anaerobacterium</taxon>
    </lineage>
</organism>
<name>A0A369B7I8_9FIRM</name>
<gene>
    <name evidence="4" type="ORF">DFR58_10726</name>
</gene>
<dbReference type="OrthoDB" id="1653at2"/>
<dbReference type="NCBIfam" id="NF002266">
    <property type="entry name" value="PRK01198.1-2"/>
    <property type="match status" value="1"/>
</dbReference>
<sequence>MKNTGGTEYTYAVSRIRAIEKKLLNESRLGRMIDAKTPEDVLKLLEEADYGYSPLENPSARDYERLLAEEHKKLYELLKEIAPKSDVVMPFLYMNDFHNIKVILKAEFSGQENYRMLLLEPSAILVGKLEAMIGDRRLGDMPAIMRKAVEECIDVFNRTSDPQMIDIILDKAGFMQMREMAGQIQNSFLSKLIVILIDLANIKIFMRVRKMKKSWNFLQRVLIDGGSIDSKVFIQGIEAPMDFFAEAVRFSAYGRLVEDGMEYFNSSGSLIRLEMLSDNFVMSYIKRAKYTAFGPEPLIGYLFAKESEMKNVRIIMVGKINNIPNDIIRERLRSVYA</sequence>
<comment type="caution">
    <text evidence="4">The sequence shown here is derived from an EMBL/GenBank/DDBJ whole genome shotgun (WGS) entry which is preliminary data.</text>
</comment>
<dbReference type="PANTHER" id="PTHR38682:SF1">
    <property type="entry name" value="V-TYPE ATP SYNTHASE SUBUNIT C"/>
    <property type="match status" value="1"/>
</dbReference>
<comment type="similarity">
    <text evidence="1">Belongs to the V-ATPase V0D/AC39 subunit family.</text>
</comment>
<keyword evidence="3" id="KW-0406">Ion transport</keyword>
<dbReference type="EMBL" id="QPJT01000007">
    <property type="protein sequence ID" value="RCX17483.1"/>
    <property type="molecule type" value="Genomic_DNA"/>
</dbReference>
<dbReference type="InterPro" id="IPR050873">
    <property type="entry name" value="V-ATPase_V0D/AC39_subunit"/>
</dbReference>
<keyword evidence="5" id="KW-1185">Reference proteome</keyword>
<dbReference type="SUPFAM" id="SSF103486">
    <property type="entry name" value="V-type ATP synthase subunit C"/>
    <property type="match status" value="1"/>
</dbReference>
<evidence type="ECO:0000256" key="3">
    <source>
        <dbReference type="ARBA" id="ARBA00023065"/>
    </source>
</evidence>
<dbReference type="Proteomes" id="UP000253034">
    <property type="component" value="Unassembled WGS sequence"/>
</dbReference>
<protein>
    <submittedName>
        <fullName evidence="4">V/A-type H+-transporting ATPase subunit C</fullName>
    </submittedName>
</protein>
<dbReference type="InterPro" id="IPR002843">
    <property type="entry name" value="ATPase_V0-cplx_csu/dsu"/>
</dbReference>